<keyword evidence="2 4" id="KW-0328">Glycosyltransferase</keyword>
<evidence type="ECO:0000313" key="6">
    <source>
        <dbReference type="EMBL" id="KAJ3642499.1"/>
    </source>
</evidence>
<dbReference type="FunFam" id="3.40.50.2000:FF:000050">
    <property type="entry name" value="UDP-glucuronosyltransferase"/>
    <property type="match status" value="1"/>
</dbReference>
<name>A0AA38HRQ0_9CUCU</name>
<keyword evidence="7" id="KW-1185">Reference proteome</keyword>
<evidence type="ECO:0000256" key="5">
    <source>
        <dbReference type="RuleBase" id="RU362059"/>
    </source>
</evidence>
<proteinExistence type="inferred from homology"/>
<dbReference type="SUPFAM" id="SSF53756">
    <property type="entry name" value="UDP-Glycosyltransferase/glycogen phosphorylase"/>
    <property type="match status" value="1"/>
</dbReference>
<keyword evidence="3 4" id="KW-0808">Transferase</keyword>
<dbReference type="PROSITE" id="PS00375">
    <property type="entry name" value="UDPGT"/>
    <property type="match status" value="1"/>
</dbReference>
<reference evidence="6" key="1">
    <citation type="journal article" date="2023" name="G3 (Bethesda)">
        <title>Whole genome assemblies of Zophobas morio and Tenebrio molitor.</title>
        <authorList>
            <person name="Kaur S."/>
            <person name="Stinson S.A."/>
            <person name="diCenzo G.C."/>
        </authorList>
    </citation>
    <scope>NUCLEOTIDE SEQUENCE</scope>
    <source>
        <strain evidence="6">QUZm001</strain>
    </source>
</reference>
<dbReference type="AlphaFoldDB" id="A0AA38HRQ0"/>
<dbReference type="InterPro" id="IPR035595">
    <property type="entry name" value="UDP_glycos_trans_CS"/>
</dbReference>
<sequence length="496" mass="56132">MEVLFTLLFLLGLSTVQSARILIVFPLPERSHYILASSLAKALAEKGHDITMVSPFVEANPPTSSYREVQLTGAFEDIQEKQSKNELNFFTIEGPNPFLNAVRLAMTSDEVESVFKHPNFQKLIKSKETFDVVIVEQFLNDALHALATHFKAPLIIFSSLGANFWVNTLTGNPAPTAYVPDTLLKFSEKMTFVERLVNTCTYILNELVYKLYVYPRQSDIVKKYLPGGPHIDDVIYNASIIFLNSHPSTSQAVPHVPNMIEIGGIHVQTPKALPQHLQTILDDAKKGVIYFSMGSNAKSSQFPKEKLEAFLKAFSKLEETVLWKWEDDILPELPTNVKTGKWLPQQDILAHPNVKLFITHGGLLSTTEAVYHGVPVLAIPIFGDQTINAKLAENNVYGLVLPYEEISEQSLQNKIQEILKNPRYKTNAKRRSKIFHDRHVGPKETAIYWVEYVIRHKGAPHLRVAGVDMPWYQYFLLDIVIFILVLKSKPQKIKTN</sequence>
<feature type="signal peptide" evidence="5">
    <location>
        <begin position="1"/>
        <end position="18"/>
    </location>
</feature>
<protein>
    <recommendedName>
        <fullName evidence="5">UDP-glucuronosyltransferase</fullName>
        <ecNumber evidence="5">2.4.1.17</ecNumber>
    </recommendedName>
</protein>
<dbReference type="GO" id="GO:0015020">
    <property type="term" value="F:glucuronosyltransferase activity"/>
    <property type="evidence" value="ECO:0007669"/>
    <property type="project" value="UniProtKB-EC"/>
</dbReference>
<keyword evidence="5" id="KW-1133">Transmembrane helix</keyword>
<comment type="similarity">
    <text evidence="1 4">Belongs to the UDP-glycosyltransferase family.</text>
</comment>
<keyword evidence="5" id="KW-0732">Signal</keyword>
<dbReference type="Proteomes" id="UP001168821">
    <property type="component" value="Unassembled WGS sequence"/>
</dbReference>
<feature type="chain" id="PRO_5041480603" description="UDP-glucuronosyltransferase" evidence="5">
    <location>
        <begin position="19"/>
        <end position="496"/>
    </location>
</feature>
<dbReference type="PANTHER" id="PTHR48043">
    <property type="entry name" value="EG:EG0003.4 PROTEIN-RELATED"/>
    <property type="match status" value="1"/>
</dbReference>
<keyword evidence="5" id="KW-0812">Transmembrane</keyword>
<dbReference type="InterPro" id="IPR002213">
    <property type="entry name" value="UDP_glucos_trans"/>
</dbReference>
<dbReference type="CDD" id="cd03784">
    <property type="entry name" value="GT1_Gtf-like"/>
    <property type="match status" value="1"/>
</dbReference>
<dbReference type="EMBL" id="JALNTZ010000008">
    <property type="protein sequence ID" value="KAJ3642499.1"/>
    <property type="molecule type" value="Genomic_DNA"/>
</dbReference>
<dbReference type="Pfam" id="PF00201">
    <property type="entry name" value="UDPGT"/>
    <property type="match status" value="1"/>
</dbReference>
<dbReference type="EC" id="2.4.1.17" evidence="5"/>
<evidence type="ECO:0000313" key="7">
    <source>
        <dbReference type="Proteomes" id="UP001168821"/>
    </source>
</evidence>
<gene>
    <name evidence="6" type="ORF">Zmor_025270</name>
</gene>
<dbReference type="InterPro" id="IPR050271">
    <property type="entry name" value="UDP-glycosyltransferase"/>
</dbReference>
<evidence type="ECO:0000256" key="2">
    <source>
        <dbReference type="ARBA" id="ARBA00022676"/>
    </source>
</evidence>
<organism evidence="6 7">
    <name type="scientific">Zophobas morio</name>
    <dbReference type="NCBI Taxonomy" id="2755281"/>
    <lineage>
        <taxon>Eukaryota</taxon>
        <taxon>Metazoa</taxon>
        <taxon>Ecdysozoa</taxon>
        <taxon>Arthropoda</taxon>
        <taxon>Hexapoda</taxon>
        <taxon>Insecta</taxon>
        <taxon>Pterygota</taxon>
        <taxon>Neoptera</taxon>
        <taxon>Endopterygota</taxon>
        <taxon>Coleoptera</taxon>
        <taxon>Polyphaga</taxon>
        <taxon>Cucujiformia</taxon>
        <taxon>Tenebrionidae</taxon>
        <taxon>Zophobas</taxon>
    </lineage>
</organism>
<dbReference type="PANTHER" id="PTHR48043:SF159">
    <property type="entry name" value="EG:EG0003.4 PROTEIN-RELATED"/>
    <property type="match status" value="1"/>
</dbReference>
<dbReference type="GO" id="GO:0016020">
    <property type="term" value="C:membrane"/>
    <property type="evidence" value="ECO:0007669"/>
    <property type="project" value="UniProtKB-SubCell"/>
</dbReference>
<evidence type="ECO:0000256" key="3">
    <source>
        <dbReference type="ARBA" id="ARBA00022679"/>
    </source>
</evidence>
<comment type="subcellular location">
    <subcellularLocation>
        <location evidence="5">Membrane</location>
        <topology evidence="5">Single-pass membrane protein</topology>
    </subcellularLocation>
</comment>
<keyword evidence="5" id="KW-0472">Membrane</keyword>
<feature type="transmembrane region" description="Helical" evidence="5">
    <location>
        <begin position="469"/>
        <end position="486"/>
    </location>
</feature>
<comment type="catalytic activity">
    <reaction evidence="5">
        <text>glucuronate acceptor + UDP-alpha-D-glucuronate = acceptor beta-D-glucuronoside + UDP + H(+)</text>
        <dbReference type="Rhea" id="RHEA:21032"/>
        <dbReference type="ChEBI" id="CHEBI:15378"/>
        <dbReference type="ChEBI" id="CHEBI:58052"/>
        <dbReference type="ChEBI" id="CHEBI:58223"/>
        <dbReference type="ChEBI" id="CHEBI:132367"/>
        <dbReference type="ChEBI" id="CHEBI:132368"/>
        <dbReference type="EC" id="2.4.1.17"/>
    </reaction>
</comment>
<dbReference type="Gene3D" id="3.40.50.2000">
    <property type="entry name" value="Glycogen Phosphorylase B"/>
    <property type="match status" value="2"/>
</dbReference>
<comment type="caution">
    <text evidence="6">The sequence shown here is derived from an EMBL/GenBank/DDBJ whole genome shotgun (WGS) entry which is preliminary data.</text>
</comment>
<accession>A0AA38HRQ0</accession>
<evidence type="ECO:0000256" key="1">
    <source>
        <dbReference type="ARBA" id="ARBA00009995"/>
    </source>
</evidence>
<evidence type="ECO:0000256" key="4">
    <source>
        <dbReference type="RuleBase" id="RU003718"/>
    </source>
</evidence>